<gene>
    <name evidence="2" type="ORF">JOF44_002448</name>
</gene>
<proteinExistence type="predicted"/>
<evidence type="ECO:0000313" key="2">
    <source>
        <dbReference type="EMBL" id="MBP2409545.1"/>
    </source>
</evidence>
<organism evidence="2 3">
    <name type="scientific">Brachybacterium fresconis</name>
    <dbReference type="NCBI Taxonomy" id="173363"/>
    <lineage>
        <taxon>Bacteria</taxon>
        <taxon>Bacillati</taxon>
        <taxon>Actinomycetota</taxon>
        <taxon>Actinomycetes</taxon>
        <taxon>Micrococcales</taxon>
        <taxon>Dermabacteraceae</taxon>
        <taxon>Brachybacterium</taxon>
    </lineage>
</organism>
<dbReference type="EMBL" id="JAGIOC010000001">
    <property type="protein sequence ID" value="MBP2409545.1"/>
    <property type="molecule type" value="Genomic_DNA"/>
</dbReference>
<keyword evidence="3" id="KW-1185">Reference proteome</keyword>
<comment type="caution">
    <text evidence="2">The sequence shown here is derived from an EMBL/GenBank/DDBJ whole genome shotgun (WGS) entry which is preliminary data.</text>
</comment>
<sequence>MTDGLPEPLVSAENTPSGPQGGRFREDVVKGVATRDPGTA</sequence>
<evidence type="ECO:0000313" key="3">
    <source>
        <dbReference type="Proteomes" id="UP000698222"/>
    </source>
</evidence>
<reference evidence="2 3" key="1">
    <citation type="submission" date="2021-03" db="EMBL/GenBank/DDBJ databases">
        <title>Sequencing the genomes of 1000 actinobacteria strains.</title>
        <authorList>
            <person name="Klenk H.-P."/>
        </authorList>
    </citation>
    <scope>NUCLEOTIDE SEQUENCE [LARGE SCALE GENOMIC DNA]</scope>
    <source>
        <strain evidence="2 3">DSM 14564</strain>
    </source>
</reference>
<protein>
    <submittedName>
        <fullName evidence="2">Uncharacterized protein</fullName>
    </submittedName>
</protein>
<name>A0ABS4YLR7_9MICO</name>
<dbReference type="Proteomes" id="UP000698222">
    <property type="component" value="Unassembled WGS sequence"/>
</dbReference>
<evidence type="ECO:0000256" key="1">
    <source>
        <dbReference type="SAM" id="MobiDB-lite"/>
    </source>
</evidence>
<feature type="region of interest" description="Disordered" evidence="1">
    <location>
        <begin position="1"/>
        <end position="40"/>
    </location>
</feature>
<accession>A0ABS4YLR7</accession>